<proteinExistence type="predicted"/>
<feature type="compositionally biased region" description="Pro residues" evidence="1">
    <location>
        <begin position="178"/>
        <end position="188"/>
    </location>
</feature>
<dbReference type="AlphaFoldDB" id="A0A931GI70"/>
<gene>
    <name evidence="3" type="ORF">IW256_002138</name>
</gene>
<dbReference type="Proteomes" id="UP000614047">
    <property type="component" value="Unassembled WGS sequence"/>
</dbReference>
<comment type="caution">
    <text evidence="3">The sequence shown here is derived from an EMBL/GenBank/DDBJ whole genome shotgun (WGS) entry which is preliminary data.</text>
</comment>
<evidence type="ECO:0000256" key="1">
    <source>
        <dbReference type="SAM" id="MobiDB-lite"/>
    </source>
</evidence>
<organism evidence="3 4">
    <name type="scientific">Actinomadura viridis</name>
    <dbReference type="NCBI Taxonomy" id="58110"/>
    <lineage>
        <taxon>Bacteria</taxon>
        <taxon>Bacillati</taxon>
        <taxon>Actinomycetota</taxon>
        <taxon>Actinomycetes</taxon>
        <taxon>Streptosporangiales</taxon>
        <taxon>Thermomonosporaceae</taxon>
        <taxon>Actinomadura</taxon>
    </lineage>
</organism>
<dbReference type="EMBL" id="JADOUA010000001">
    <property type="protein sequence ID" value="MBG6088025.1"/>
    <property type="molecule type" value="Genomic_DNA"/>
</dbReference>
<evidence type="ECO:0000313" key="4">
    <source>
        <dbReference type="Proteomes" id="UP000614047"/>
    </source>
</evidence>
<dbReference type="RefSeq" id="WP_197010809.1">
    <property type="nucleotide sequence ID" value="NZ_BAABES010000008.1"/>
</dbReference>
<keyword evidence="2" id="KW-0812">Transmembrane</keyword>
<keyword evidence="2" id="KW-0472">Membrane</keyword>
<feature type="compositionally biased region" description="Low complexity" evidence="1">
    <location>
        <begin position="130"/>
        <end position="148"/>
    </location>
</feature>
<protein>
    <submittedName>
        <fullName evidence="3">Uncharacterized protein</fullName>
    </submittedName>
</protein>
<evidence type="ECO:0000256" key="2">
    <source>
        <dbReference type="SAM" id="Phobius"/>
    </source>
</evidence>
<evidence type="ECO:0000313" key="3">
    <source>
        <dbReference type="EMBL" id="MBG6088025.1"/>
    </source>
</evidence>
<feature type="region of interest" description="Disordered" evidence="1">
    <location>
        <begin position="82"/>
        <end position="221"/>
    </location>
</feature>
<sequence length="221" mass="22155">MTTDPHDEHGEILRRALHAEAETVIPAPDGLERIRARIDARGPRRFGWDRFTMNWARPLLAVAAAVVIAGIGVTAPQTIDLIQSAGNNGPSDKGRHHPTGGDPAGPQGVSPDAQPSVVDGPTESGGPNESGTPSPAPSSGSSGCPAPSAGGGPPAGTATPRSSETPTAPPSTGCPSQTPSPSPTPTPTDPGTTDPVPTDPVTPPTTEEPLPAQSGSDTPPQ</sequence>
<accession>A0A931GI70</accession>
<keyword evidence="2" id="KW-1133">Transmembrane helix</keyword>
<keyword evidence="4" id="KW-1185">Reference proteome</keyword>
<reference evidence="3" key="1">
    <citation type="submission" date="2020-11" db="EMBL/GenBank/DDBJ databases">
        <title>Sequencing the genomes of 1000 actinobacteria strains.</title>
        <authorList>
            <person name="Klenk H.-P."/>
        </authorList>
    </citation>
    <scope>NUCLEOTIDE SEQUENCE</scope>
    <source>
        <strain evidence="3">DSM 43175</strain>
    </source>
</reference>
<name>A0A931GI70_9ACTN</name>
<feature type="transmembrane region" description="Helical" evidence="2">
    <location>
        <begin position="55"/>
        <end position="75"/>
    </location>
</feature>